<evidence type="ECO:0000256" key="3">
    <source>
        <dbReference type="ARBA" id="ARBA00012438"/>
    </source>
</evidence>
<comment type="subcellular location">
    <subcellularLocation>
        <location evidence="2">Membrane</location>
    </subcellularLocation>
</comment>
<dbReference type="OrthoDB" id="9121563at2"/>
<feature type="transmembrane region" description="Helical" evidence="10">
    <location>
        <begin position="12"/>
        <end position="34"/>
    </location>
</feature>
<evidence type="ECO:0000259" key="11">
    <source>
        <dbReference type="PROSITE" id="PS50109"/>
    </source>
</evidence>
<comment type="catalytic activity">
    <reaction evidence="1">
        <text>ATP + protein L-histidine = ADP + protein N-phospho-L-histidine.</text>
        <dbReference type="EC" id="2.7.13.3"/>
    </reaction>
</comment>
<protein>
    <recommendedName>
        <fullName evidence="3">histidine kinase</fullName>
        <ecNumber evidence="3">2.7.13.3</ecNumber>
    </recommendedName>
</protein>
<evidence type="ECO:0000256" key="7">
    <source>
        <dbReference type="ARBA" id="ARBA00022777"/>
    </source>
</evidence>
<dbReference type="CDD" id="cd00075">
    <property type="entry name" value="HATPase"/>
    <property type="match status" value="1"/>
</dbReference>
<reference evidence="13 14" key="1">
    <citation type="submission" date="2017-05" db="EMBL/GenBank/DDBJ databases">
        <title>Complete and WGS of Bordetella genogroups.</title>
        <authorList>
            <person name="Spilker T."/>
            <person name="LiPuma J."/>
        </authorList>
    </citation>
    <scope>NUCLEOTIDE SEQUENCE [LARGE SCALE GENOMIC DNA]</scope>
    <source>
        <strain evidence="13 14">AU7206</strain>
    </source>
</reference>
<dbReference type="RefSeq" id="WP_086077455.1">
    <property type="nucleotide sequence ID" value="NZ_CP021111.1"/>
</dbReference>
<keyword evidence="5" id="KW-0808">Transferase</keyword>
<dbReference type="InterPro" id="IPR003660">
    <property type="entry name" value="HAMP_dom"/>
</dbReference>
<dbReference type="InterPro" id="IPR050428">
    <property type="entry name" value="TCS_sensor_his_kinase"/>
</dbReference>
<dbReference type="InterPro" id="IPR036097">
    <property type="entry name" value="HisK_dim/P_sf"/>
</dbReference>
<keyword evidence="14" id="KW-1185">Reference proteome</keyword>
<evidence type="ECO:0000259" key="12">
    <source>
        <dbReference type="PROSITE" id="PS50885"/>
    </source>
</evidence>
<evidence type="ECO:0000256" key="9">
    <source>
        <dbReference type="ARBA" id="ARBA00023012"/>
    </source>
</evidence>
<keyword evidence="8 10" id="KW-1133">Transmembrane helix</keyword>
<keyword evidence="4" id="KW-0597">Phosphoprotein</keyword>
<dbReference type="KEGG" id="bgm:CAL15_04335"/>
<evidence type="ECO:0000313" key="14">
    <source>
        <dbReference type="Proteomes" id="UP000194161"/>
    </source>
</evidence>
<dbReference type="InterPro" id="IPR003661">
    <property type="entry name" value="HisK_dim/P_dom"/>
</dbReference>
<accession>A0A1W6Z8E9</accession>
<dbReference type="SUPFAM" id="SSF47384">
    <property type="entry name" value="Homodimeric domain of signal transducing histidine kinase"/>
    <property type="match status" value="1"/>
</dbReference>
<proteinExistence type="predicted"/>
<dbReference type="SMART" id="SM00388">
    <property type="entry name" value="HisKA"/>
    <property type="match status" value="1"/>
</dbReference>
<dbReference type="SUPFAM" id="SSF55874">
    <property type="entry name" value="ATPase domain of HSP90 chaperone/DNA topoisomerase II/histidine kinase"/>
    <property type="match status" value="1"/>
</dbReference>
<dbReference type="Gene3D" id="6.10.340.10">
    <property type="match status" value="1"/>
</dbReference>
<dbReference type="CDD" id="cd00082">
    <property type="entry name" value="HisKA"/>
    <property type="match status" value="1"/>
</dbReference>
<evidence type="ECO:0000256" key="10">
    <source>
        <dbReference type="SAM" id="Phobius"/>
    </source>
</evidence>
<evidence type="ECO:0000256" key="5">
    <source>
        <dbReference type="ARBA" id="ARBA00022679"/>
    </source>
</evidence>
<feature type="domain" description="HAMP" evidence="12">
    <location>
        <begin position="167"/>
        <end position="218"/>
    </location>
</feature>
<sequence length="438" mass="47779">MNRRASLTQRVVWALTGTVAVFVSALAVLSYLTFDQMEDDLVNDILNNETRRLQQRIAGNAGDVPRYQLADTGPAMRAWAGRPSPAQGDEVDGFPEPLRGLGPGLHMLEPDQETWHVTVTDTPQGRLYVLYDATDNEARVHAFGLFVLGVGAICILAAYAMSRRVAAVAVGPLLEVARRLSNWAPDEPGQPAAARNDEAGQLMEAFNRVQGQVERYIAREREFAANLSHEVRTPLAAIRTDSEMMSLAPGLEEGTLMRLSRIARNVDVIADTLQSARAMASERPGDAQRVNLASCMEDAWRGMEDAAAAAGLSMHNDIPRSAHRELDRYALLIVLRNLVRNAIEHAAPATLRATLLEDGTLVLRDNGRGIPAAELPFVFQRYYSGRLRDAGGAAADDMPRGLGLAIAKRVCDMHGWTLDVTSAVEGPVRGTCFTVRFC</sequence>
<dbReference type="Gene3D" id="1.10.287.130">
    <property type="match status" value="1"/>
</dbReference>
<dbReference type="InterPro" id="IPR005467">
    <property type="entry name" value="His_kinase_dom"/>
</dbReference>
<dbReference type="Pfam" id="PF02518">
    <property type="entry name" value="HATPase_c"/>
    <property type="match status" value="1"/>
</dbReference>
<dbReference type="GO" id="GO:0000155">
    <property type="term" value="F:phosphorelay sensor kinase activity"/>
    <property type="evidence" value="ECO:0007669"/>
    <property type="project" value="InterPro"/>
</dbReference>
<dbReference type="PROSITE" id="PS50109">
    <property type="entry name" value="HIS_KIN"/>
    <property type="match status" value="1"/>
</dbReference>
<dbReference type="InterPro" id="IPR036890">
    <property type="entry name" value="HATPase_C_sf"/>
</dbReference>
<gene>
    <name evidence="13" type="ORF">CAL15_04335</name>
</gene>
<organism evidence="13 14">
    <name type="scientific">Bordetella genomosp. 13</name>
    <dbReference type="NCBI Taxonomy" id="463040"/>
    <lineage>
        <taxon>Bacteria</taxon>
        <taxon>Pseudomonadati</taxon>
        <taxon>Pseudomonadota</taxon>
        <taxon>Betaproteobacteria</taxon>
        <taxon>Burkholderiales</taxon>
        <taxon>Alcaligenaceae</taxon>
        <taxon>Bordetella</taxon>
    </lineage>
</organism>
<dbReference type="SMART" id="SM00387">
    <property type="entry name" value="HATPase_c"/>
    <property type="match status" value="1"/>
</dbReference>
<feature type="transmembrane region" description="Helical" evidence="10">
    <location>
        <begin position="140"/>
        <end position="160"/>
    </location>
</feature>
<dbReference type="Proteomes" id="UP000194161">
    <property type="component" value="Chromosome"/>
</dbReference>
<dbReference type="AlphaFoldDB" id="A0A1W6Z8E9"/>
<dbReference type="STRING" id="463040.CAL15_04335"/>
<keyword evidence="6 10" id="KW-0812">Transmembrane</keyword>
<keyword evidence="9" id="KW-0902">Two-component regulatory system</keyword>
<evidence type="ECO:0000256" key="6">
    <source>
        <dbReference type="ARBA" id="ARBA00022692"/>
    </source>
</evidence>
<feature type="domain" description="Histidine kinase" evidence="11">
    <location>
        <begin position="226"/>
        <end position="438"/>
    </location>
</feature>
<dbReference type="PANTHER" id="PTHR45436:SF16">
    <property type="entry name" value="HISTIDINE KINASE"/>
    <property type="match status" value="1"/>
</dbReference>
<dbReference type="InterPro" id="IPR003594">
    <property type="entry name" value="HATPase_dom"/>
</dbReference>
<dbReference type="PROSITE" id="PS50885">
    <property type="entry name" value="HAMP"/>
    <property type="match status" value="1"/>
</dbReference>
<dbReference type="EMBL" id="CP021111">
    <property type="protein sequence ID" value="ARP93678.1"/>
    <property type="molecule type" value="Genomic_DNA"/>
</dbReference>
<dbReference type="Pfam" id="PF00512">
    <property type="entry name" value="HisKA"/>
    <property type="match status" value="1"/>
</dbReference>
<evidence type="ECO:0000256" key="4">
    <source>
        <dbReference type="ARBA" id="ARBA00022553"/>
    </source>
</evidence>
<dbReference type="EC" id="2.7.13.3" evidence="3"/>
<evidence type="ECO:0000313" key="13">
    <source>
        <dbReference type="EMBL" id="ARP93678.1"/>
    </source>
</evidence>
<dbReference type="Gene3D" id="3.30.565.10">
    <property type="entry name" value="Histidine kinase-like ATPase, C-terminal domain"/>
    <property type="match status" value="1"/>
</dbReference>
<evidence type="ECO:0000256" key="8">
    <source>
        <dbReference type="ARBA" id="ARBA00022989"/>
    </source>
</evidence>
<dbReference type="PANTHER" id="PTHR45436">
    <property type="entry name" value="SENSOR HISTIDINE KINASE YKOH"/>
    <property type="match status" value="1"/>
</dbReference>
<dbReference type="GO" id="GO:0005886">
    <property type="term" value="C:plasma membrane"/>
    <property type="evidence" value="ECO:0007669"/>
    <property type="project" value="TreeGrafter"/>
</dbReference>
<name>A0A1W6Z8E9_9BORD</name>
<evidence type="ECO:0000256" key="2">
    <source>
        <dbReference type="ARBA" id="ARBA00004370"/>
    </source>
</evidence>
<keyword evidence="10" id="KW-0472">Membrane</keyword>
<keyword evidence="7 13" id="KW-0418">Kinase</keyword>
<evidence type="ECO:0000256" key="1">
    <source>
        <dbReference type="ARBA" id="ARBA00000085"/>
    </source>
</evidence>